<reference evidence="1 2" key="1">
    <citation type="journal article" date="2015" name="Sci. Rep.">
        <title>The genome of Leishmania panamensis: insights into genomics of the L. (Viannia) subgenus.</title>
        <authorList>
            <person name="Llanes A."/>
            <person name="Restrepo C.M."/>
            <person name="Vecchio G.D."/>
            <person name="Anguizola F.J."/>
            <person name="Lleonart R."/>
        </authorList>
    </citation>
    <scope>NUCLEOTIDE SEQUENCE [LARGE SCALE GENOMIC DNA]</scope>
    <source>
        <strain evidence="1 2">MHOM/PA/94/PSC-1</strain>
    </source>
</reference>
<dbReference type="PANTHER" id="PTHR20648">
    <property type="entry name" value="ELONGIN-C"/>
    <property type="match status" value="1"/>
</dbReference>
<dbReference type="Gene3D" id="3.30.710.10">
    <property type="entry name" value="Potassium Channel Kv1.1, Chain A"/>
    <property type="match status" value="1"/>
</dbReference>
<dbReference type="RefSeq" id="XP_010700371.1">
    <property type="nucleotide sequence ID" value="XM_010702069.1"/>
</dbReference>
<name>A0A088RWR6_LEIPA</name>
<dbReference type="eggNOG" id="ENOG502SBUP">
    <property type="taxonomic scope" value="Eukaryota"/>
</dbReference>
<evidence type="ECO:0000313" key="1">
    <source>
        <dbReference type="EMBL" id="AIN99664.1"/>
    </source>
</evidence>
<dbReference type="Proteomes" id="UP000063063">
    <property type="component" value="Chromosome 28"/>
</dbReference>
<proteinExistence type="predicted"/>
<dbReference type="SUPFAM" id="SSF54695">
    <property type="entry name" value="POZ domain"/>
    <property type="match status" value="1"/>
</dbReference>
<protein>
    <submittedName>
        <fullName evidence="1">Uncharacterized protein</fullName>
    </submittedName>
</protein>
<evidence type="ECO:0000313" key="2">
    <source>
        <dbReference type="Proteomes" id="UP000063063"/>
    </source>
</evidence>
<dbReference type="OrthoDB" id="249087at2759"/>
<dbReference type="GeneID" id="22576473"/>
<dbReference type="InterPro" id="IPR011333">
    <property type="entry name" value="SKP1/BTB/POZ_sf"/>
</dbReference>
<dbReference type="VEuPathDB" id="TriTrypDB:LPAL13_280008200"/>
<dbReference type="InterPro" id="IPR039948">
    <property type="entry name" value="ELC1"/>
</dbReference>
<dbReference type="AlphaFoldDB" id="A0A088RWR6"/>
<keyword evidence="2" id="KW-1185">Reference proteome</keyword>
<dbReference type="KEGG" id="lpan:LPMP_280280"/>
<dbReference type="VEuPathDB" id="TriTrypDB:LPMP_280280"/>
<dbReference type="EMBL" id="CP009397">
    <property type="protein sequence ID" value="AIN99664.1"/>
    <property type="molecule type" value="Genomic_DNA"/>
</dbReference>
<accession>A0A088RWR6</accession>
<sequence length="216" mass="23532">MSGQAFDAMWTAPPPPSYIDTVYINPQDYVVLATSSGDEAFVHRDCLMESPVLRLAFRKRVFLSTEHVVVTFVKEEALASAGAVSSSTNAVDGALASGQCLAAEAATAAGDEEGRRKGTEDNCVPQGASAAQVEMKSGYAMAPEPQYPVTLRETLRTDNSVRVVFPRLDGDQLNTLVSYLYFKHHYNRHPSEERPVFEVPATAAQEVMRVAQTLEC</sequence>
<gene>
    <name evidence="1" type="ORF">LPMP_280280</name>
</gene>
<organism evidence="1 2">
    <name type="scientific">Leishmania panamensis</name>
    <dbReference type="NCBI Taxonomy" id="5679"/>
    <lineage>
        <taxon>Eukaryota</taxon>
        <taxon>Discoba</taxon>
        <taxon>Euglenozoa</taxon>
        <taxon>Kinetoplastea</taxon>
        <taxon>Metakinetoplastina</taxon>
        <taxon>Trypanosomatida</taxon>
        <taxon>Trypanosomatidae</taxon>
        <taxon>Leishmaniinae</taxon>
        <taxon>Leishmania</taxon>
        <taxon>Leishmania guyanensis species complex</taxon>
    </lineage>
</organism>